<keyword evidence="4" id="KW-1185">Reference proteome</keyword>
<feature type="signal peptide" evidence="1">
    <location>
        <begin position="1"/>
        <end position="15"/>
    </location>
</feature>
<sequence>MFLINVLTTFTQTRATDTCGDPCEAIPYVNYFFIDWTDSFLVNTGHFAHYATHSEDVTNMGVKAYMFTTQQPGTVPLFSFVRSGVDRMFLLALVDGSAPPAPAGYVADNSVQTNNTAGYVYPSQICGSIPLYHLFNADIVDHLYTTDQVEKEALLSFNNYTDQGIIAYVLPPCTGVYLSYSPTSNR</sequence>
<feature type="chain" id="PRO_5012339251" description="DUF5648 domain-containing protein" evidence="1">
    <location>
        <begin position="16"/>
        <end position="186"/>
    </location>
</feature>
<protein>
    <recommendedName>
        <fullName evidence="2">DUF5648 domain-containing protein</fullName>
    </recommendedName>
</protein>
<reference evidence="3 4" key="1">
    <citation type="submission" date="2014-06" db="EMBL/GenBank/DDBJ databases">
        <title>Evolutionary Origins and Diversification of the Mycorrhizal Mutualists.</title>
        <authorList>
            <consortium name="DOE Joint Genome Institute"/>
            <consortium name="Mycorrhizal Genomics Consortium"/>
            <person name="Kohler A."/>
            <person name="Kuo A."/>
            <person name="Nagy L.G."/>
            <person name="Floudas D."/>
            <person name="Copeland A."/>
            <person name="Barry K.W."/>
            <person name="Cichocki N."/>
            <person name="Veneault-Fourrey C."/>
            <person name="LaButti K."/>
            <person name="Lindquist E.A."/>
            <person name="Lipzen A."/>
            <person name="Lundell T."/>
            <person name="Morin E."/>
            <person name="Murat C."/>
            <person name="Riley R."/>
            <person name="Ohm R."/>
            <person name="Sun H."/>
            <person name="Tunlid A."/>
            <person name="Henrissat B."/>
            <person name="Grigoriev I.V."/>
            <person name="Hibbett D.S."/>
            <person name="Martin F."/>
        </authorList>
    </citation>
    <scope>NUCLEOTIDE SEQUENCE [LARGE SCALE GENOMIC DNA]</scope>
    <source>
        <strain evidence="3 4">SS14</strain>
    </source>
</reference>
<organism evidence="3 4">
    <name type="scientific">Sphaerobolus stellatus (strain SS14)</name>
    <dbReference type="NCBI Taxonomy" id="990650"/>
    <lineage>
        <taxon>Eukaryota</taxon>
        <taxon>Fungi</taxon>
        <taxon>Dikarya</taxon>
        <taxon>Basidiomycota</taxon>
        <taxon>Agaricomycotina</taxon>
        <taxon>Agaricomycetes</taxon>
        <taxon>Phallomycetidae</taxon>
        <taxon>Geastrales</taxon>
        <taxon>Sphaerobolaceae</taxon>
        <taxon>Sphaerobolus</taxon>
    </lineage>
</organism>
<feature type="domain" description="DUF5648" evidence="2">
    <location>
        <begin position="112"/>
        <end position="170"/>
    </location>
</feature>
<name>A0A0C9UZW1_SPHS4</name>
<evidence type="ECO:0000313" key="3">
    <source>
        <dbReference type="EMBL" id="KIJ30710.1"/>
    </source>
</evidence>
<evidence type="ECO:0000259" key="2">
    <source>
        <dbReference type="Pfam" id="PF18885"/>
    </source>
</evidence>
<gene>
    <name evidence="3" type="ORF">M422DRAFT_186770</name>
</gene>
<dbReference type="InterPro" id="IPR043708">
    <property type="entry name" value="DUF5648"/>
</dbReference>
<dbReference type="Proteomes" id="UP000054279">
    <property type="component" value="Unassembled WGS sequence"/>
</dbReference>
<dbReference type="HOGENOM" id="CLU_093541_1_0_1"/>
<evidence type="ECO:0000256" key="1">
    <source>
        <dbReference type="SAM" id="SignalP"/>
    </source>
</evidence>
<accession>A0A0C9UZW1</accession>
<evidence type="ECO:0000313" key="4">
    <source>
        <dbReference type="Proteomes" id="UP000054279"/>
    </source>
</evidence>
<keyword evidence="1" id="KW-0732">Signal</keyword>
<dbReference type="EMBL" id="KN837256">
    <property type="protein sequence ID" value="KIJ30710.1"/>
    <property type="molecule type" value="Genomic_DNA"/>
</dbReference>
<dbReference type="Pfam" id="PF18885">
    <property type="entry name" value="DUF5648"/>
    <property type="match status" value="1"/>
</dbReference>
<proteinExistence type="predicted"/>
<dbReference type="OrthoDB" id="9971254at2759"/>
<dbReference type="AlphaFoldDB" id="A0A0C9UZW1"/>